<organism evidence="2 3">
    <name type="scientific">Saguinus oedipus</name>
    <name type="common">Cotton-top tamarin</name>
    <name type="synonym">Oedipomidas oedipus</name>
    <dbReference type="NCBI Taxonomy" id="9490"/>
    <lineage>
        <taxon>Eukaryota</taxon>
        <taxon>Metazoa</taxon>
        <taxon>Chordata</taxon>
        <taxon>Craniata</taxon>
        <taxon>Vertebrata</taxon>
        <taxon>Euteleostomi</taxon>
        <taxon>Mammalia</taxon>
        <taxon>Eutheria</taxon>
        <taxon>Euarchontoglires</taxon>
        <taxon>Primates</taxon>
        <taxon>Haplorrhini</taxon>
        <taxon>Platyrrhini</taxon>
        <taxon>Cebidae</taxon>
        <taxon>Callitrichinae</taxon>
        <taxon>Saguinus</taxon>
    </lineage>
</organism>
<feature type="compositionally biased region" description="Basic and acidic residues" evidence="1">
    <location>
        <begin position="32"/>
        <end position="42"/>
    </location>
</feature>
<dbReference type="EMBL" id="JASSZA010000023">
    <property type="protein sequence ID" value="KAK2084066.1"/>
    <property type="molecule type" value="Genomic_DNA"/>
</dbReference>
<evidence type="ECO:0000256" key="1">
    <source>
        <dbReference type="SAM" id="MobiDB-lite"/>
    </source>
</evidence>
<proteinExistence type="predicted"/>
<gene>
    <name evidence="2" type="ORF">P7K49_039302</name>
</gene>
<comment type="caution">
    <text evidence="2">The sequence shown here is derived from an EMBL/GenBank/DDBJ whole genome shotgun (WGS) entry which is preliminary data.</text>
</comment>
<keyword evidence="3" id="KW-1185">Reference proteome</keyword>
<protein>
    <submittedName>
        <fullName evidence="2">Uncharacterized protein</fullName>
    </submittedName>
</protein>
<sequence>LRSGPKLQESPRGRPTSHLGSTSYLDFGTSPADEKEVARLRPEGSSLGERGVLKEAPSFPAACHSVASMLEAAGQVLPFLPHIFLP</sequence>
<evidence type="ECO:0000313" key="3">
    <source>
        <dbReference type="Proteomes" id="UP001266305"/>
    </source>
</evidence>
<dbReference type="Proteomes" id="UP001266305">
    <property type="component" value="Unassembled WGS sequence"/>
</dbReference>
<evidence type="ECO:0000313" key="2">
    <source>
        <dbReference type="EMBL" id="KAK2084066.1"/>
    </source>
</evidence>
<reference evidence="2 3" key="1">
    <citation type="submission" date="2023-05" db="EMBL/GenBank/DDBJ databases">
        <title>B98-5 Cell Line De Novo Hybrid Assembly: An Optical Mapping Approach.</title>
        <authorList>
            <person name="Kananen K."/>
            <person name="Auerbach J.A."/>
            <person name="Kautto E."/>
            <person name="Blachly J.S."/>
        </authorList>
    </citation>
    <scope>NUCLEOTIDE SEQUENCE [LARGE SCALE GENOMIC DNA]</scope>
    <source>
        <strain evidence="2">B95-8</strain>
        <tissue evidence="2">Cell line</tissue>
    </source>
</reference>
<accession>A0ABQ9TH87</accession>
<name>A0ABQ9TH87_SAGOE</name>
<feature type="non-terminal residue" evidence="2">
    <location>
        <position position="1"/>
    </location>
</feature>
<feature type="region of interest" description="Disordered" evidence="1">
    <location>
        <begin position="1"/>
        <end position="52"/>
    </location>
</feature>